<accession>A0A4Y7TKE7</accession>
<evidence type="ECO:0008006" key="6">
    <source>
        <dbReference type="Google" id="ProtNLM"/>
    </source>
</evidence>
<dbReference type="InterPro" id="IPR000253">
    <property type="entry name" value="FHA_dom"/>
</dbReference>
<dbReference type="AlphaFoldDB" id="A0A4Y7TKE7"/>
<proteinExistence type="predicted"/>
<evidence type="ECO:0000256" key="1">
    <source>
        <dbReference type="SAM" id="MobiDB-lite"/>
    </source>
</evidence>
<evidence type="ECO:0000259" key="3">
    <source>
        <dbReference type="PROSITE" id="PS50174"/>
    </source>
</evidence>
<feature type="region of interest" description="Disordered" evidence="1">
    <location>
        <begin position="266"/>
        <end position="290"/>
    </location>
</feature>
<dbReference type="InterPro" id="IPR000467">
    <property type="entry name" value="G_patch_dom"/>
</dbReference>
<dbReference type="GO" id="GO:0003676">
    <property type="term" value="F:nucleic acid binding"/>
    <property type="evidence" value="ECO:0007669"/>
    <property type="project" value="InterPro"/>
</dbReference>
<dbReference type="PROSITE" id="PS50174">
    <property type="entry name" value="G_PATCH"/>
    <property type="match status" value="1"/>
</dbReference>
<feature type="domain" description="G-patch" evidence="3">
    <location>
        <begin position="291"/>
        <end position="342"/>
    </location>
</feature>
<reference evidence="4 5" key="1">
    <citation type="journal article" date="2019" name="Nat. Ecol. Evol.">
        <title>Megaphylogeny resolves global patterns of mushroom evolution.</title>
        <authorList>
            <person name="Varga T."/>
            <person name="Krizsan K."/>
            <person name="Foldi C."/>
            <person name="Dima B."/>
            <person name="Sanchez-Garcia M."/>
            <person name="Sanchez-Ramirez S."/>
            <person name="Szollosi G.J."/>
            <person name="Szarkandi J.G."/>
            <person name="Papp V."/>
            <person name="Albert L."/>
            <person name="Andreopoulos W."/>
            <person name="Angelini C."/>
            <person name="Antonin V."/>
            <person name="Barry K.W."/>
            <person name="Bougher N.L."/>
            <person name="Buchanan P."/>
            <person name="Buyck B."/>
            <person name="Bense V."/>
            <person name="Catcheside P."/>
            <person name="Chovatia M."/>
            <person name="Cooper J."/>
            <person name="Damon W."/>
            <person name="Desjardin D."/>
            <person name="Finy P."/>
            <person name="Geml J."/>
            <person name="Haridas S."/>
            <person name="Hughes K."/>
            <person name="Justo A."/>
            <person name="Karasinski D."/>
            <person name="Kautmanova I."/>
            <person name="Kiss B."/>
            <person name="Kocsube S."/>
            <person name="Kotiranta H."/>
            <person name="LaButti K.M."/>
            <person name="Lechner B.E."/>
            <person name="Liimatainen K."/>
            <person name="Lipzen A."/>
            <person name="Lukacs Z."/>
            <person name="Mihaltcheva S."/>
            <person name="Morgado L.N."/>
            <person name="Niskanen T."/>
            <person name="Noordeloos M.E."/>
            <person name="Ohm R.A."/>
            <person name="Ortiz-Santana B."/>
            <person name="Ovrebo C."/>
            <person name="Racz N."/>
            <person name="Riley R."/>
            <person name="Savchenko A."/>
            <person name="Shiryaev A."/>
            <person name="Soop K."/>
            <person name="Spirin V."/>
            <person name="Szebenyi C."/>
            <person name="Tomsovsky M."/>
            <person name="Tulloss R.E."/>
            <person name="Uehling J."/>
            <person name="Grigoriev I.V."/>
            <person name="Vagvolgyi C."/>
            <person name="Papp T."/>
            <person name="Martin F.M."/>
            <person name="Miettinen O."/>
            <person name="Hibbett D.S."/>
            <person name="Nagy L.G."/>
        </authorList>
    </citation>
    <scope>NUCLEOTIDE SEQUENCE [LARGE SCALE GENOMIC DNA]</scope>
    <source>
        <strain evidence="4 5">FP101781</strain>
    </source>
</reference>
<dbReference type="Pfam" id="PF01585">
    <property type="entry name" value="G-patch"/>
    <property type="match status" value="1"/>
</dbReference>
<gene>
    <name evidence="4" type="ORF">FA13DRAFT_1496834</name>
</gene>
<dbReference type="OrthoDB" id="21470at2759"/>
<dbReference type="InterPro" id="IPR053027">
    <property type="entry name" value="AGGF1"/>
</dbReference>
<dbReference type="SMART" id="SM00443">
    <property type="entry name" value="G_patch"/>
    <property type="match status" value="1"/>
</dbReference>
<dbReference type="PROSITE" id="PS50006">
    <property type="entry name" value="FHA_DOMAIN"/>
    <property type="match status" value="1"/>
</dbReference>
<dbReference type="STRING" id="71717.A0A4Y7TKE7"/>
<dbReference type="Gene3D" id="2.60.200.20">
    <property type="match status" value="1"/>
</dbReference>
<evidence type="ECO:0000259" key="2">
    <source>
        <dbReference type="PROSITE" id="PS50006"/>
    </source>
</evidence>
<dbReference type="EMBL" id="QPFP01000009">
    <property type="protein sequence ID" value="TEB34646.1"/>
    <property type="molecule type" value="Genomic_DNA"/>
</dbReference>
<protein>
    <recommendedName>
        <fullName evidence="6">G-patch domain-containing protein</fullName>
    </recommendedName>
</protein>
<dbReference type="PANTHER" id="PTHR23106:SF24">
    <property type="entry name" value="ANGIOGENIC FACTOR WITH G PATCH AND FHA DOMAINS 1"/>
    <property type="match status" value="1"/>
</dbReference>
<sequence length="350" mass="38405">MYGGRYGPFEESYDPSLEFPGIEEEGEIPDLPPTEAVPSVTSTCFLRLVVLKSAALPSKYRLAILSGHPEIQFGRDKPVADTVVPRIRLREMEVSKFHATAYWDGDKQEWGLVDMGSMHGTFWGSGSESLSSKVRLSAPRTASLPQPLHHLDRLSVGKTTFEVHIHQDDLPCEVCASSGHEIPLFHDSGKEKSVEKVGKREVLEPRADPKKSLSMLKSSLLRQHHQPYPTSSSLVKYTDRADRRRRMYGSLPPGPGPHLPMQVVQRHHQTYEPPPPPPQRVVSDPPQAVSSSNVGHGLLTKMGWQPGTTLGLPASGTDGNHLLEPIQVKHTTHRAGLGVASTSRRGGGMG</sequence>
<organism evidence="4 5">
    <name type="scientific">Coprinellus micaceus</name>
    <name type="common">Glistening ink-cap mushroom</name>
    <name type="synonym">Coprinus micaceus</name>
    <dbReference type="NCBI Taxonomy" id="71717"/>
    <lineage>
        <taxon>Eukaryota</taxon>
        <taxon>Fungi</taxon>
        <taxon>Dikarya</taxon>
        <taxon>Basidiomycota</taxon>
        <taxon>Agaricomycotina</taxon>
        <taxon>Agaricomycetes</taxon>
        <taxon>Agaricomycetidae</taxon>
        <taxon>Agaricales</taxon>
        <taxon>Agaricineae</taxon>
        <taxon>Psathyrellaceae</taxon>
        <taxon>Coprinellus</taxon>
    </lineage>
</organism>
<comment type="caution">
    <text evidence="4">The sequence shown here is derived from an EMBL/GenBank/DDBJ whole genome shotgun (WGS) entry which is preliminary data.</text>
</comment>
<evidence type="ECO:0000313" key="5">
    <source>
        <dbReference type="Proteomes" id="UP000298030"/>
    </source>
</evidence>
<feature type="domain" description="FHA" evidence="2">
    <location>
        <begin position="71"/>
        <end position="122"/>
    </location>
</feature>
<dbReference type="PANTHER" id="PTHR23106">
    <property type="entry name" value="ANGIOGENIC FACTOR WITH G PATCH AND FHA DOMAINS 1"/>
    <property type="match status" value="1"/>
</dbReference>
<dbReference type="Pfam" id="PF00498">
    <property type="entry name" value="FHA"/>
    <property type="match status" value="1"/>
</dbReference>
<keyword evidence="5" id="KW-1185">Reference proteome</keyword>
<dbReference type="InterPro" id="IPR008984">
    <property type="entry name" value="SMAD_FHA_dom_sf"/>
</dbReference>
<dbReference type="Proteomes" id="UP000298030">
    <property type="component" value="Unassembled WGS sequence"/>
</dbReference>
<dbReference type="SUPFAM" id="SSF49879">
    <property type="entry name" value="SMAD/FHA domain"/>
    <property type="match status" value="1"/>
</dbReference>
<name>A0A4Y7TKE7_COPMI</name>
<evidence type="ECO:0000313" key="4">
    <source>
        <dbReference type="EMBL" id="TEB34646.1"/>
    </source>
</evidence>